<dbReference type="PANTHER" id="PTHR21229:SF2">
    <property type="entry name" value="RE59932P"/>
    <property type="match status" value="1"/>
</dbReference>
<reference evidence="2 3" key="1">
    <citation type="journal article" date="2019" name="PLoS Pathog.">
        <title>Genome sequence of the bovine parasite Schistosoma bovis Tanzania.</title>
        <authorList>
            <person name="Oey H."/>
            <person name="Zakrzewski M."/>
            <person name="Gobert G."/>
            <person name="Gravermann K."/>
            <person name="Stoye J."/>
            <person name="Jones M."/>
            <person name="Mcmanus D."/>
            <person name="Krause L."/>
        </authorList>
    </citation>
    <scope>NUCLEOTIDE SEQUENCE [LARGE SCALE GENOMIC DNA]</scope>
    <source>
        <strain evidence="2 3">TAN1997</strain>
    </source>
</reference>
<dbReference type="AlphaFoldDB" id="A0A430Q740"/>
<dbReference type="PANTHER" id="PTHR21229">
    <property type="entry name" value="LUNG SEVEN TRANSMEMBRANE RECEPTOR"/>
    <property type="match status" value="1"/>
</dbReference>
<sequence length="139" mass="16362">MIRMLCFYLLTVCPQLPMVICYVYFTRVIVYLMTITVVYSYSWLVELFKETVTFIFFISVGYEFRPVNDNPYLLVSDEDDDEDTVMERMQMEDIWSQSGLTDGVTRVQRSQSKRKSNIPMKTYPKSQDKESLLQGVENA</sequence>
<keyword evidence="3" id="KW-1185">Reference proteome</keyword>
<evidence type="ECO:0000256" key="1">
    <source>
        <dbReference type="SAM" id="MobiDB-lite"/>
    </source>
</evidence>
<proteinExistence type="predicted"/>
<dbReference type="EMBL" id="QMKO01002436">
    <property type="protein sequence ID" value="RTG83511.1"/>
    <property type="molecule type" value="Genomic_DNA"/>
</dbReference>
<dbReference type="GO" id="GO:0016020">
    <property type="term" value="C:membrane"/>
    <property type="evidence" value="ECO:0007669"/>
    <property type="project" value="InterPro"/>
</dbReference>
<protein>
    <submittedName>
        <fullName evidence="2">Uncharacterized protein</fullName>
    </submittedName>
</protein>
<dbReference type="GO" id="GO:0005794">
    <property type="term" value="C:Golgi apparatus"/>
    <property type="evidence" value="ECO:0007669"/>
    <property type="project" value="TreeGrafter"/>
</dbReference>
<evidence type="ECO:0000313" key="2">
    <source>
        <dbReference type="EMBL" id="RTG83511.1"/>
    </source>
</evidence>
<evidence type="ECO:0000313" key="3">
    <source>
        <dbReference type="Proteomes" id="UP000290809"/>
    </source>
</evidence>
<dbReference type="InterPro" id="IPR009637">
    <property type="entry name" value="GPR107/GPR108-like"/>
</dbReference>
<name>A0A430Q740_SCHBO</name>
<accession>A0A430Q740</accession>
<feature type="region of interest" description="Disordered" evidence="1">
    <location>
        <begin position="99"/>
        <end position="139"/>
    </location>
</feature>
<comment type="caution">
    <text evidence="2">The sequence shown here is derived from an EMBL/GenBank/DDBJ whole genome shotgun (WGS) entry which is preliminary data.</text>
</comment>
<organism evidence="2 3">
    <name type="scientific">Schistosoma bovis</name>
    <name type="common">Blood fluke</name>
    <dbReference type="NCBI Taxonomy" id="6184"/>
    <lineage>
        <taxon>Eukaryota</taxon>
        <taxon>Metazoa</taxon>
        <taxon>Spiralia</taxon>
        <taxon>Lophotrochozoa</taxon>
        <taxon>Platyhelminthes</taxon>
        <taxon>Trematoda</taxon>
        <taxon>Digenea</taxon>
        <taxon>Strigeidida</taxon>
        <taxon>Schistosomatoidea</taxon>
        <taxon>Schistosomatidae</taxon>
        <taxon>Schistosoma</taxon>
    </lineage>
</organism>
<gene>
    <name evidence="2" type="ORF">DC041_0011881</name>
</gene>
<dbReference type="Proteomes" id="UP000290809">
    <property type="component" value="Unassembled WGS sequence"/>
</dbReference>